<keyword evidence="5" id="KW-1185">Reference proteome</keyword>
<comment type="caution">
    <text evidence="4">The sequence shown here is derived from an EMBL/GenBank/DDBJ whole genome shotgun (WGS) entry which is preliminary data.</text>
</comment>
<keyword evidence="1" id="KW-0596">Phosphopantetheine</keyword>
<dbReference type="PROSITE" id="PS50075">
    <property type="entry name" value="CARRIER"/>
    <property type="match status" value="1"/>
</dbReference>
<evidence type="ECO:0000256" key="1">
    <source>
        <dbReference type="ARBA" id="ARBA00022450"/>
    </source>
</evidence>
<sequence length="88" mass="9695">MSTRDDVLAVVKRHLVDTVEGIDVAQVDPAKSMKDLGANSLDIVEVVSCSMRELKVKIPRAELNRLTNIDELVDLLHKTLQEKQAAAS</sequence>
<accession>A0ABT5E1V4</accession>
<dbReference type="InterPro" id="IPR036736">
    <property type="entry name" value="ACP-like_sf"/>
</dbReference>
<name>A0ABT5E1V4_9BACT</name>
<dbReference type="Gene3D" id="1.10.1200.10">
    <property type="entry name" value="ACP-like"/>
    <property type="match status" value="1"/>
</dbReference>
<dbReference type="RefSeq" id="WP_272087815.1">
    <property type="nucleotide sequence ID" value="NZ_JAQNDL010000002.1"/>
</dbReference>
<evidence type="ECO:0000256" key="2">
    <source>
        <dbReference type="ARBA" id="ARBA00022553"/>
    </source>
</evidence>
<reference evidence="4 5" key="1">
    <citation type="submission" date="2022-11" db="EMBL/GenBank/DDBJ databases">
        <title>Minimal conservation of predation-associated metabolite biosynthetic gene clusters underscores biosynthetic potential of Myxococcota including descriptions for ten novel species: Archangium lansinium sp. nov., Myxococcus landrumus sp. nov., Nannocystis bai.</title>
        <authorList>
            <person name="Ahearne A."/>
            <person name="Stevens C."/>
            <person name="Dowd S."/>
        </authorList>
    </citation>
    <scope>NUCLEOTIDE SEQUENCE [LARGE SCALE GENOMIC DNA]</scope>
    <source>
        <strain evidence="4 5">BB15-2</strain>
    </source>
</reference>
<feature type="domain" description="Carrier" evidence="3">
    <location>
        <begin position="1"/>
        <end position="80"/>
    </location>
</feature>
<dbReference type="SUPFAM" id="SSF47336">
    <property type="entry name" value="ACP-like"/>
    <property type="match status" value="1"/>
</dbReference>
<dbReference type="InterPro" id="IPR009081">
    <property type="entry name" value="PP-bd_ACP"/>
</dbReference>
<gene>
    <name evidence="4" type="ORF">POL25_20535</name>
</gene>
<dbReference type="SMART" id="SM00823">
    <property type="entry name" value="PKS_PP"/>
    <property type="match status" value="1"/>
</dbReference>
<dbReference type="EMBL" id="JAQNDL010000002">
    <property type="protein sequence ID" value="MDC0719304.1"/>
    <property type="molecule type" value="Genomic_DNA"/>
</dbReference>
<evidence type="ECO:0000313" key="4">
    <source>
        <dbReference type="EMBL" id="MDC0719304.1"/>
    </source>
</evidence>
<dbReference type="Pfam" id="PF00550">
    <property type="entry name" value="PP-binding"/>
    <property type="match status" value="1"/>
</dbReference>
<keyword evidence="2" id="KW-0597">Phosphoprotein</keyword>
<dbReference type="InterPro" id="IPR020806">
    <property type="entry name" value="PKS_PP-bd"/>
</dbReference>
<dbReference type="Proteomes" id="UP001221686">
    <property type="component" value="Unassembled WGS sequence"/>
</dbReference>
<evidence type="ECO:0000313" key="5">
    <source>
        <dbReference type="Proteomes" id="UP001221686"/>
    </source>
</evidence>
<protein>
    <submittedName>
        <fullName evidence="4">Phosphopantetheine-binding protein</fullName>
    </submittedName>
</protein>
<proteinExistence type="predicted"/>
<organism evidence="4 5">
    <name type="scientific">Nannocystis bainbridge</name>
    <dbReference type="NCBI Taxonomy" id="2995303"/>
    <lineage>
        <taxon>Bacteria</taxon>
        <taxon>Pseudomonadati</taxon>
        <taxon>Myxococcota</taxon>
        <taxon>Polyangia</taxon>
        <taxon>Nannocystales</taxon>
        <taxon>Nannocystaceae</taxon>
        <taxon>Nannocystis</taxon>
    </lineage>
</organism>
<evidence type="ECO:0000259" key="3">
    <source>
        <dbReference type="PROSITE" id="PS50075"/>
    </source>
</evidence>